<accession>A0ABR3UDM8</accession>
<evidence type="ECO:0000256" key="2">
    <source>
        <dbReference type="SAM" id="MobiDB-lite"/>
    </source>
</evidence>
<proteinExistence type="predicted"/>
<feature type="compositionally biased region" description="Polar residues" evidence="2">
    <location>
        <begin position="119"/>
        <end position="138"/>
    </location>
</feature>
<dbReference type="Proteomes" id="UP001578633">
    <property type="component" value="Chromosome 7"/>
</dbReference>
<evidence type="ECO:0000256" key="1">
    <source>
        <dbReference type="SAM" id="Coils"/>
    </source>
</evidence>
<comment type="caution">
    <text evidence="3">The sequence shown here is derived from an EMBL/GenBank/DDBJ whole genome shotgun (WGS) entry which is preliminary data.</text>
</comment>
<feature type="compositionally biased region" description="Low complexity" evidence="2">
    <location>
        <begin position="64"/>
        <end position="78"/>
    </location>
</feature>
<feature type="coiled-coil region" evidence="1">
    <location>
        <begin position="326"/>
        <end position="353"/>
    </location>
</feature>
<sequence length="406" mass="44435">MTENNPRRSQRKKVAAPVDLPAPRMMRSVNKYGFQIWIPAPEATDATKRLGGTKATPKTRFAQDASLGSDASTSDTSTPPRLRLNNEATKGSVLGKHSHGDRDDGEEGETDEARDDVLDNSNIEDLGSSAKSDPLQDTNTEEIGESDRLSSVSQDVDMHDVDVDSDDTIAPTPISPDAHRKTSQHTLPGSVRSEKNNAVEAAGPTAAGISRIPPTPDALKWRAAYRVTATGVHFFNMPVEDLREMTRLQALEQSRKRRPQSSDELRALFVSAVTDDQTTPEQYSLEMARVKLQPGRNATYGIQLKERMATMRMFAARAMQQPRDVVEGLAAIVEEARKELAAAQTALDSDIQDVASAKHDLENLTGVPVSDPNDSAVEEDALRRDNMISEINTVIAKYRAQAKAHE</sequence>
<evidence type="ECO:0000313" key="4">
    <source>
        <dbReference type="Proteomes" id="UP001578633"/>
    </source>
</evidence>
<evidence type="ECO:0000313" key="3">
    <source>
        <dbReference type="EMBL" id="KAL1794455.1"/>
    </source>
</evidence>
<reference evidence="3 4" key="1">
    <citation type="submission" date="2024-09" db="EMBL/GenBank/DDBJ databases">
        <title>T2T genomes of carrot and Alternaria dauci and their utility for understanding host-pathogen interaction during carrot leaf blight disease.</title>
        <authorList>
            <person name="Liu W."/>
            <person name="Xu S."/>
            <person name="Ou C."/>
            <person name="Liu X."/>
            <person name="Zhuang F."/>
            <person name="Deng X.W."/>
        </authorList>
    </citation>
    <scope>NUCLEOTIDE SEQUENCE [LARGE SCALE GENOMIC DNA]</scope>
    <source>
        <strain evidence="3 4">A2016</strain>
    </source>
</reference>
<dbReference type="EMBL" id="JBHGVX010000007">
    <property type="protein sequence ID" value="KAL1794455.1"/>
    <property type="molecule type" value="Genomic_DNA"/>
</dbReference>
<dbReference type="RefSeq" id="XP_069305039.1">
    <property type="nucleotide sequence ID" value="XM_069454070.1"/>
</dbReference>
<protein>
    <submittedName>
        <fullName evidence="3">Uncharacterized protein</fullName>
    </submittedName>
</protein>
<organism evidence="3 4">
    <name type="scientific">Alternaria dauci</name>
    <dbReference type="NCBI Taxonomy" id="48095"/>
    <lineage>
        <taxon>Eukaryota</taxon>
        <taxon>Fungi</taxon>
        <taxon>Dikarya</taxon>
        <taxon>Ascomycota</taxon>
        <taxon>Pezizomycotina</taxon>
        <taxon>Dothideomycetes</taxon>
        <taxon>Pleosporomycetidae</taxon>
        <taxon>Pleosporales</taxon>
        <taxon>Pleosporineae</taxon>
        <taxon>Pleosporaceae</taxon>
        <taxon>Alternaria</taxon>
        <taxon>Alternaria sect. Porri</taxon>
    </lineage>
</organism>
<feature type="compositionally biased region" description="Acidic residues" evidence="2">
    <location>
        <begin position="103"/>
        <end position="114"/>
    </location>
</feature>
<keyword evidence="1" id="KW-0175">Coiled coil</keyword>
<dbReference type="GeneID" id="96088198"/>
<gene>
    <name evidence="3" type="ORF">ACET3X_007876</name>
</gene>
<keyword evidence="4" id="KW-1185">Reference proteome</keyword>
<feature type="region of interest" description="Disordered" evidence="2">
    <location>
        <begin position="40"/>
        <end position="196"/>
    </location>
</feature>
<feature type="region of interest" description="Disordered" evidence="2">
    <location>
        <begin position="1"/>
        <end position="24"/>
    </location>
</feature>
<name>A0ABR3UDM8_9PLEO</name>